<evidence type="ECO:0000313" key="3">
    <source>
        <dbReference type="Proteomes" id="UP000288805"/>
    </source>
</evidence>
<name>A0A438HL62_VITVI</name>
<proteinExistence type="predicted"/>
<sequence>MGEDPCSQHGNFSRQSGSAQKSKLCDSLGGPPVTAQRIRLKDGRWLAYSETGVPRDKAKFKIILAHGFTGSRLDLLRASPVTFPF</sequence>
<accession>A0A438HL62</accession>
<protein>
    <submittedName>
        <fullName evidence="2">Uncharacterized protein</fullName>
    </submittedName>
</protein>
<evidence type="ECO:0000313" key="2">
    <source>
        <dbReference type="EMBL" id="RVW85191.1"/>
    </source>
</evidence>
<dbReference type="Proteomes" id="UP000288805">
    <property type="component" value="Unassembled WGS sequence"/>
</dbReference>
<evidence type="ECO:0000256" key="1">
    <source>
        <dbReference type="SAM" id="MobiDB-lite"/>
    </source>
</evidence>
<reference evidence="2 3" key="1">
    <citation type="journal article" date="2018" name="PLoS Genet.">
        <title>Population sequencing reveals clonal diversity and ancestral inbreeding in the grapevine cultivar Chardonnay.</title>
        <authorList>
            <person name="Roach M.J."/>
            <person name="Johnson D.L."/>
            <person name="Bohlmann J."/>
            <person name="van Vuuren H.J."/>
            <person name="Jones S.J."/>
            <person name="Pretorius I.S."/>
            <person name="Schmidt S.A."/>
            <person name="Borneman A.R."/>
        </authorList>
    </citation>
    <scope>NUCLEOTIDE SEQUENCE [LARGE SCALE GENOMIC DNA]</scope>
    <source>
        <strain evidence="3">cv. Chardonnay</strain>
        <tissue evidence="2">Leaf</tissue>
    </source>
</reference>
<feature type="region of interest" description="Disordered" evidence="1">
    <location>
        <begin position="1"/>
        <end position="32"/>
    </location>
</feature>
<dbReference type="PANTHER" id="PTHR45763:SF54">
    <property type="entry name" value="HYDROLASE, ALPHA_BETA FOLD FAMILY PROTEIN, EXPRESSED"/>
    <property type="match status" value="1"/>
</dbReference>
<comment type="caution">
    <text evidence="2">The sequence shown here is derived from an EMBL/GenBank/DDBJ whole genome shotgun (WGS) entry which is preliminary data.</text>
</comment>
<dbReference type="PANTHER" id="PTHR45763">
    <property type="entry name" value="HYDROLASE, ALPHA/BETA FOLD FAMILY PROTEIN, EXPRESSED-RELATED"/>
    <property type="match status" value="1"/>
</dbReference>
<dbReference type="AlphaFoldDB" id="A0A438HL62"/>
<feature type="compositionally biased region" description="Polar residues" evidence="1">
    <location>
        <begin position="8"/>
        <end position="21"/>
    </location>
</feature>
<dbReference type="EMBL" id="QGNW01000207">
    <property type="protein sequence ID" value="RVW85191.1"/>
    <property type="molecule type" value="Genomic_DNA"/>
</dbReference>
<gene>
    <name evidence="2" type="ORF">CK203_032876</name>
</gene>
<organism evidence="2 3">
    <name type="scientific">Vitis vinifera</name>
    <name type="common">Grape</name>
    <dbReference type="NCBI Taxonomy" id="29760"/>
    <lineage>
        <taxon>Eukaryota</taxon>
        <taxon>Viridiplantae</taxon>
        <taxon>Streptophyta</taxon>
        <taxon>Embryophyta</taxon>
        <taxon>Tracheophyta</taxon>
        <taxon>Spermatophyta</taxon>
        <taxon>Magnoliopsida</taxon>
        <taxon>eudicotyledons</taxon>
        <taxon>Gunneridae</taxon>
        <taxon>Pentapetalae</taxon>
        <taxon>rosids</taxon>
        <taxon>Vitales</taxon>
        <taxon>Vitaceae</taxon>
        <taxon>Viteae</taxon>
        <taxon>Vitis</taxon>
    </lineage>
</organism>